<feature type="transmembrane region" description="Helical" evidence="10">
    <location>
        <begin position="6"/>
        <end position="38"/>
    </location>
</feature>
<reference evidence="11 12" key="1">
    <citation type="submission" date="2017-02" db="EMBL/GenBank/DDBJ databases">
        <authorList>
            <person name="Peterson S.W."/>
        </authorList>
    </citation>
    <scope>NUCLEOTIDE SEQUENCE [LARGE SCALE GENOMIC DNA]</scope>
    <source>
        <strain evidence="11 12">DSM 21481</strain>
    </source>
</reference>
<dbReference type="PANTHER" id="PTHR36106">
    <property type="entry name" value="ANAEROBIC C4-DICARBOXYLATE TRANSPORTER DCUB"/>
    <property type="match status" value="1"/>
</dbReference>
<keyword evidence="5" id="KW-0997">Cell inner membrane</keyword>
<keyword evidence="3" id="KW-0813">Transport</keyword>
<evidence type="ECO:0000256" key="4">
    <source>
        <dbReference type="ARBA" id="ARBA00022475"/>
    </source>
</evidence>
<feature type="transmembrane region" description="Helical" evidence="10">
    <location>
        <begin position="90"/>
        <end position="112"/>
    </location>
</feature>
<feature type="transmembrane region" description="Helical" evidence="10">
    <location>
        <begin position="296"/>
        <end position="314"/>
    </location>
</feature>
<evidence type="ECO:0000256" key="6">
    <source>
        <dbReference type="ARBA" id="ARBA00022692"/>
    </source>
</evidence>
<dbReference type="PANTHER" id="PTHR36106:SF2">
    <property type="entry name" value="C4-DICARBOXYLATE TRANSPORTER DCUA"/>
    <property type="match status" value="1"/>
</dbReference>
<organism evidence="11 12">
    <name type="scientific">Krasilnikoviella flava</name>
    <dbReference type="NCBI Taxonomy" id="526729"/>
    <lineage>
        <taxon>Bacteria</taxon>
        <taxon>Bacillati</taxon>
        <taxon>Actinomycetota</taxon>
        <taxon>Actinomycetes</taxon>
        <taxon>Micrococcales</taxon>
        <taxon>Promicromonosporaceae</taxon>
        <taxon>Krasilnikoviella</taxon>
    </lineage>
</organism>
<keyword evidence="6 10" id="KW-0812">Transmembrane</keyword>
<feature type="transmembrane region" description="Helical" evidence="10">
    <location>
        <begin position="264"/>
        <end position="284"/>
    </location>
</feature>
<dbReference type="RefSeq" id="WP_079571420.1">
    <property type="nucleotide sequence ID" value="NZ_FUZQ01000001.1"/>
</dbReference>
<evidence type="ECO:0000256" key="5">
    <source>
        <dbReference type="ARBA" id="ARBA00022519"/>
    </source>
</evidence>
<evidence type="ECO:0000313" key="12">
    <source>
        <dbReference type="Proteomes" id="UP000189777"/>
    </source>
</evidence>
<evidence type="ECO:0000256" key="9">
    <source>
        <dbReference type="ARBA" id="ARBA00039380"/>
    </source>
</evidence>
<dbReference type="AlphaFoldDB" id="A0A1T5IT01"/>
<dbReference type="GO" id="GO:0015556">
    <property type="term" value="F:C4-dicarboxylate transmembrane transporter activity"/>
    <property type="evidence" value="ECO:0007669"/>
    <property type="project" value="InterPro"/>
</dbReference>
<evidence type="ECO:0000256" key="7">
    <source>
        <dbReference type="ARBA" id="ARBA00022989"/>
    </source>
</evidence>
<proteinExistence type="inferred from homology"/>
<comment type="subcellular location">
    <subcellularLocation>
        <location evidence="1">Cell inner membrane</location>
        <topology evidence="1">Multi-pass membrane protein</topology>
    </subcellularLocation>
</comment>
<dbReference type="Pfam" id="PF03605">
    <property type="entry name" value="DcuA_DcuB"/>
    <property type="match status" value="1"/>
</dbReference>
<feature type="transmembrane region" description="Helical" evidence="10">
    <location>
        <begin position="334"/>
        <end position="358"/>
    </location>
</feature>
<evidence type="ECO:0000256" key="3">
    <source>
        <dbReference type="ARBA" id="ARBA00022448"/>
    </source>
</evidence>
<dbReference type="NCBIfam" id="NF009136">
    <property type="entry name" value="PRK12489.1"/>
    <property type="match status" value="1"/>
</dbReference>
<dbReference type="GO" id="GO:0005886">
    <property type="term" value="C:plasma membrane"/>
    <property type="evidence" value="ECO:0007669"/>
    <property type="project" value="UniProtKB-SubCell"/>
</dbReference>
<keyword evidence="7 10" id="KW-1133">Transmembrane helix</keyword>
<feature type="transmembrane region" description="Helical" evidence="10">
    <location>
        <begin position="50"/>
        <end position="70"/>
    </location>
</feature>
<evidence type="ECO:0000256" key="1">
    <source>
        <dbReference type="ARBA" id="ARBA00004429"/>
    </source>
</evidence>
<feature type="transmembrane region" description="Helical" evidence="10">
    <location>
        <begin position="226"/>
        <end position="244"/>
    </location>
</feature>
<keyword evidence="12" id="KW-1185">Reference proteome</keyword>
<keyword evidence="4" id="KW-1003">Cell membrane</keyword>
<dbReference type="EMBL" id="FUZQ01000001">
    <property type="protein sequence ID" value="SKC42301.1"/>
    <property type="molecule type" value="Genomic_DNA"/>
</dbReference>
<dbReference type="NCBIfam" id="NF006927">
    <property type="entry name" value="PRK09412.1"/>
    <property type="match status" value="1"/>
</dbReference>
<accession>A0A1T5IT01</accession>
<comment type="similarity">
    <text evidence="2">Belongs to the DcuA/DcuB transporter (TC 2.A.13.1) family.</text>
</comment>
<evidence type="ECO:0000313" key="11">
    <source>
        <dbReference type="EMBL" id="SKC42301.1"/>
    </source>
</evidence>
<keyword evidence="8 10" id="KW-0472">Membrane</keyword>
<sequence length="436" mass="45092">MIVVQFVVVLVFVFIGARLGGIGIGLAGGAGVIVLGLLGLEVDPATGVPWDVLGIIMCVIAAIAAMQAAGGLDYLVAKTEVVLRARPRNITFLAPLVTYFMTVFAGTGQVAFSTLPVIAEVAKESDVRPSRPLSIAVVASQMAIAASPISAAVVAMAAVVEPLGVDYLTLLTVAGVSTLVGCMVGAVVASRQGVELQDDPVYQERLAKGLVKRREERAGFVAKPRALLSLVIFAAALLVVVLYSTAVSDSVGLIEDPTITRSGAIMTFMLLAGLLIAVFCKIDVSTVITQQTFRSGMSAAVCIIGVAWLGNTFVQGHTAQIEELGGDIIQRYPWMLAVVLLLASALLYSQAATTIALMPVAAGMGVAATTLVASFPAVTGLFLLPTYTTVVAAIELDDTGTTRIGKYLFNHSFMVPGLVSVATAVAVGFGLAPLLI</sequence>
<evidence type="ECO:0000256" key="10">
    <source>
        <dbReference type="SAM" id="Phobius"/>
    </source>
</evidence>
<feature type="transmembrane region" description="Helical" evidence="10">
    <location>
        <begin position="414"/>
        <end position="435"/>
    </location>
</feature>
<dbReference type="InterPro" id="IPR004668">
    <property type="entry name" value="Anaer_Dcu_memb_transpt"/>
</dbReference>
<dbReference type="OrthoDB" id="9770910at2"/>
<protein>
    <recommendedName>
        <fullName evidence="9">C4-dicarboxylate transporter DcuA</fullName>
    </recommendedName>
</protein>
<dbReference type="NCBIfam" id="TIGR00770">
    <property type="entry name" value="Dcu"/>
    <property type="match status" value="1"/>
</dbReference>
<dbReference type="Proteomes" id="UP000189777">
    <property type="component" value="Unassembled WGS sequence"/>
</dbReference>
<gene>
    <name evidence="11" type="ORF">SAMN04324258_0893</name>
</gene>
<evidence type="ECO:0000256" key="2">
    <source>
        <dbReference type="ARBA" id="ARBA00006413"/>
    </source>
</evidence>
<dbReference type="STRING" id="526729.SAMN04324258_0893"/>
<feature type="transmembrane region" description="Helical" evidence="10">
    <location>
        <begin position="167"/>
        <end position="189"/>
    </location>
</feature>
<dbReference type="PIRSF" id="PIRSF004539">
    <property type="entry name" value="C4-dicrbxl_trns"/>
    <property type="match status" value="1"/>
</dbReference>
<evidence type="ECO:0000256" key="8">
    <source>
        <dbReference type="ARBA" id="ARBA00023136"/>
    </source>
</evidence>
<name>A0A1T5IT01_9MICO</name>